<feature type="transmembrane region" description="Helical" evidence="1">
    <location>
        <begin position="21"/>
        <end position="44"/>
    </location>
</feature>
<dbReference type="STRING" id="1223545.GS4_16_00040"/>
<keyword evidence="1" id="KW-0812">Transmembrane</keyword>
<sequence>MGEMRRTRTPSADGRHWGGRRLLGWGIAVFLVAVLLVLGAWIIFSAQKVRDDVSVAQHNAGVVRSAPFDADSARVAATKAVDAAKRANARSHDPVWTAGSLIPWVGDPLDSIRQMTDVVEKLSEEVLVPSSATAGSIRPQSLIRGDVIDIGALAGSRKQLDALATRSSELAKKAGQIDGSWSTTVSGARDRLVAAVQDASSTFRSADLAARLLPPMLGATGPRNYFLALQTPSEARATGGLLGGFATVEANEGRVTTPLLGRNIDLRNPPSPQVELGSDFDDLYGWTKPYTDFRNNNISPSFPDAAKIWIANWRAQTGQNLDGAIALDPIALSYVLEVTGPTRLPGGEVIDAKNVVPITLSTSYQRFAGDNGLRKTYLQVIARSAIDKIRTSDADPAQLLKALGRGLHERRIMVYSNDVDEQKLLESTGLGHQVPDTAAPYADVAVQNVAGNKIDYYLRREISYSAGECRGASRQSIVKIRLVNTLDDLTLPPYVIGSLGARQANLPPGTSLTSVQLTATRNATLKQMTVDGRAPLYYEGNLHGHPAVVTQVRIPPGGAVTVEFVLDEPTSAKGAALVPVQPLVDQPTPLVDVPECGE</sequence>
<dbReference type="EMBL" id="BANX01000016">
    <property type="protein sequence ID" value="GAC68475.1"/>
    <property type="molecule type" value="Genomic_DNA"/>
</dbReference>
<reference evidence="2 3" key="1">
    <citation type="submission" date="2013-01" db="EMBL/GenBank/DDBJ databases">
        <title>Whole genome shotgun sequence of Gordonia soli NBRC 108243.</title>
        <authorList>
            <person name="Isaki-Nakamura S."/>
            <person name="Hosoyama A."/>
            <person name="Tsuchikane K."/>
            <person name="Ando Y."/>
            <person name="Baba S."/>
            <person name="Ohji S."/>
            <person name="Hamada M."/>
            <person name="Tamura T."/>
            <person name="Yamazoe A."/>
            <person name="Yamazaki S."/>
            <person name="Fujita N."/>
        </authorList>
    </citation>
    <scope>NUCLEOTIDE SEQUENCE [LARGE SCALE GENOMIC DNA]</scope>
    <source>
        <strain evidence="2 3">NBRC 108243</strain>
    </source>
</reference>
<evidence type="ECO:0008006" key="4">
    <source>
        <dbReference type="Google" id="ProtNLM"/>
    </source>
</evidence>
<gene>
    <name evidence="2" type="ORF">GS4_16_00040</name>
</gene>
<keyword evidence="1" id="KW-0472">Membrane</keyword>
<dbReference type="AlphaFoldDB" id="M0QIN2"/>
<keyword evidence="1" id="KW-1133">Transmembrane helix</keyword>
<accession>M0QIN2</accession>
<evidence type="ECO:0000256" key="1">
    <source>
        <dbReference type="SAM" id="Phobius"/>
    </source>
</evidence>
<name>M0QIN2_9ACTN</name>
<comment type="caution">
    <text evidence="2">The sequence shown here is derived from an EMBL/GenBank/DDBJ whole genome shotgun (WGS) entry which is preliminary data.</text>
</comment>
<proteinExistence type="predicted"/>
<evidence type="ECO:0000313" key="2">
    <source>
        <dbReference type="EMBL" id="GAC68475.1"/>
    </source>
</evidence>
<dbReference type="Proteomes" id="UP000011666">
    <property type="component" value="Unassembled WGS sequence"/>
</dbReference>
<dbReference type="eggNOG" id="COG2976">
    <property type="taxonomic scope" value="Bacteria"/>
</dbReference>
<keyword evidence="3" id="KW-1185">Reference proteome</keyword>
<organism evidence="2 3">
    <name type="scientific">Gordonia soli NBRC 108243</name>
    <dbReference type="NCBI Taxonomy" id="1223545"/>
    <lineage>
        <taxon>Bacteria</taxon>
        <taxon>Bacillati</taxon>
        <taxon>Actinomycetota</taxon>
        <taxon>Actinomycetes</taxon>
        <taxon>Mycobacteriales</taxon>
        <taxon>Gordoniaceae</taxon>
        <taxon>Gordonia</taxon>
    </lineage>
</organism>
<evidence type="ECO:0000313" key="3">
    <source>
        <dbReference type="Proteomes" id="UP000011666"/>
    </source>
</evidence>
<dbReference type="Pfam" id="PF13196">
    <property type="entry name" value="DUF4012"/>
    <property type="match status" value="1"/>
</dbReference>
<protein>
    <recommendedName>
        <fullName evidence="4">DUF4012 domain-containing protein</fullName>
    </recommendedName>
</protein>
<dbReference type="InterPro" id="IPR025101">
    <property type="entry name" value="DUF4012"/>
</dbReference>